<keyword evidence="5" id="KW-1185">Reference proteome</keyword>
<dbReference type="InterPro" id="IPR008978">
    <property type="entry name" value="HSP20-like_chaperone"/>
</dbReference>
<keyword evidence="2" id="KW-0472">Membrane</keyword>
<dbReference type="SUPFAM" id="SSF50985">
    <property type="entry name" value="RCC1/BLIP-II"/>
    <property type="match status" value="1"/>
</dbReference>
<name>A0A6A3CQL2_HIBSY</name>
<keyword evidence="2" id="KW-0812">Transmembrane</keyword>
<feature type="compositionally biased region" description="Basic and acidic residues" evidence="1">
    <location>
        <begin position="26"/>
        <end position="36"/>
    </location>
</feature>
<evidence type="ECO:0000256" key="1">
    <source>
        <dbReference type="SAM" id="MobiDB-lite"/>
    </source>
</evidence>
<dbReference type="SUPFAM" id="SSF49764">
    <property type="entry name" value="HSP20-like chaperones"/>
    <property type="match status" value="1"/>
</dbReference>
<keyword evidence="2" id="KW-1133">Transmembrane helix</keyword>
<dbReference type="Gene3D" id="2.130.10.30">
    <property type="entry name" value="Regulator of chromosome condensation 1/beta-lactamase-inhibitor protein II"/>
    <property type="match status" value="1"/>
</dbReference>
<reference evidence="4" key="1">
    <citation type="submission" date="2019-09" db="EMBL/GenBank/DDBJ databases">
        <title>Draft genome information of white flower Hibiscus syriacus.</title>
        <authorList>
            <person name="Kim Y.-M."/>
        </authorList>
    </citation>
    <scope>NUCLEOTIDE SEQUENCE [LARGE SCALE GENOMIC DNA]</scope>
    <source>
        <strain evidence="4">YM2019G1</strain>
    </source>
</reference>
<evidence type="ECO:0000313" key="4">
    <source>
        <dbReference type="EMBL" id="KAE8729429.1"/>
    </source>
</evidence>
<comment type="caution">
    <text evidence="4">The sequence shown here is derived from an EMBL/GenBank/DDBJ whole genome shotgun (WGS) entry which is preliminary data.</text>
</comment>
<dbReference type="AlphaFoldDB" id="A0A6A3CQL2"/>
<proteinExistence type="predicted"/>
<dbReference type="PANTHER" id="PTHR46146">
    <property type="entry name" value="SERINE/THREONINE-PROTEIN KINASE-LIKE PROTEIN CCR4"/>
    <property type="match status" value="1"/>
</dbReference>
<dbReference type="Pfam" id="PF00011">
    <property type="entry name" value="HSP20"/>
    <property type="match status" value="1"/>
</dbReference>
<evidence type="ECO:0000256" key="2">
    <source>
        <dbReference type="SAM" id="Phobius"/>
    </source>
</evidence>
<dbReference type="InterPro" id="IPR002068">
    <property type="entry name" value="A-crystallin/Hsp20_dom"/>
</dbReference>
<feature type="region of interest" description="Disordered" evidence="1">
    <location>
        <begin position="1"/>
        <end position="64"/>
    </location>
</feature>
<sequence>MLDIPEEQEKTRNTPSRAYARGSHSSRRDRVPDILRVHGGHAGHKSQRDQGPGRERIRSGVGRHEKQGVKYVSMERRIGKFIRKFQLPDKISAVVQDEVLKVTVDKILPPQPKTIELFPPSAQPPWWLSPSARTLFVASLLVNQYRESNATEMDSTFQEVDSGTARCWRGSGGLPFPSPGIGLGFRAITSGSGFTCGILKNDSEVLCWGGNKMGLEIQSQFSNLSMSILVAGDSHACGLTRQGFLVCKGKKESRKLDVPSSSAFEFSGVSVGGNFGCGIRRRNGLVQCWVAGVNRSEFVYDIVKDVSFESLVAGLNFICGLTTRNLTVICWGPGWSNGVNSRVDLPLGMVIPGPCVQVSCNCGTYLNSEHHFRHKIEAISPPRKGISKLSLASFIVGSIGAFAGVCTVFYCLWTGMCGFLLRKTHNSVQPTVIDANIITTVVDNNDTIAPPVRSFSIRRTSSRRLGRERSGSSSSKRADKTQHFLLSELADATNTSQWKTRLVLGASGLFTKANFPMAVKSPLKEGRLRQRAFDRKKAVFRNDEDGTGPMGVVEYAIPRLSAGDLRTVVDRRVGVPEIHEAEAVELMAYTAMQCVNLEGKERPNMIDIVANLEKSLSLCQDSPASLSSRTISIPSE</sequence>
<evidence type="ECO:0000313" key="5">
    <source>
        <dbReference type="Proteomes" id="UP000436088"/>
    </source>
</evidence>
<feature type="compositionally biased region" description="Basic and acidic residues" evidence="1">
    <location>
        <begin position="46"/>
        <end position="64"/>
    </location>
</feature>
<evidence type="ECO:0000259" key="3">
    <source>
        <dbReference type="Pfam" id="PF00011"/>
    </source>
</evidence>
<feature type="transmembrane region" description="Helical" evidence="2">
    <location>
        <begin position="391"/>
        <end position="413"/>
    </location>
</feature>
<feature type="region of interest" description="Disordered" evidence="1">
    <location>
        <begin position="459"/>
        <end position="479"/>
    </location>
</feature>
<accession>A0A6A3CQL2</accession>
<dbReference type="Gene3D" id="2.60.40.790">
    <property type="match status" value="1"/>
</dbReference>
<dbReference type="Proteomes" id="UP000436088">
    <property type="component" value="Unassembled WGS sequence"/>
</dbReference>
<dbReference type="CDD" id="cd06464">
    <property type="entry name" value="ACD_sHsps-like"/>
    <property type="match status" value="1"/>
</dbReference>
<gene>
    <name evidence="4" type="ORF">F3Y22_tig00003715pilonHSYRG00138</name>
</gene>
<organism evidence="4 5">
    <name type="scientific">Hibiscus syriacus</name>
    <name type="common">Rose of Sharon</name>
    <dbReference type="NCBI Taxonomy" id="106335"/>
    <lineage>
        <taxon>Eukaryota</taxon>
        <taxon>Viridiplantae</taxon>
        <taxon>Streptophyta</taxon>
        <taxon>Embryophyta</taxon>
        <taxon>Tracheophyta</taxon>
        <taxon>Spermatophyta</taxon>
        <taxon>Magnoliopsida</taxon>
        <taxon>eudicotyledons</taxon>
        <taxon>Gunneridae</taxon>
        <taxon>Pentapetalae</taxon>
        <taxon>rosids</taxon>
        <taxon>malvids</taxon>
        <taxon>Malvales</taxon>
        <taxon>Malvaceae</taxon>
        <taxon>Malvoideae</taxon>
        <taxon>Hibiscus</taxon>
    </lineage>
</organism>
<feature type="domain" description="SHSP" evidence="3">
    <location>
        <begin position="62"/>
        <end position="116"/>
    </location>
</feature>
<protein>
    <submittedName>
        <fullName evidence="4">Heavy metal transport/detoxification superfamily protein</fullName>
    </submittedName>
</protein>
<dbReference type="EMBL" id="VEPZ02000229">
    <property type="protein sequence ID" value="KAE8729429.1"/>
    <property type="molecule type" value="Genomic_DNA"/>
</dbReference>
<dbReference type="PANTHER" id="PTHR46146:SF1">
    <property type="entry name" value="SERINE_THREONINE-PROTEIN KINASE-LIKE PROTEIN CCR3"/>
    <property type="match status" value="1"/>
</dbReference>
<dbReference type="InterPro" id="IPR009091">
    <property type="entry name" value="RCC1/BLIP-II"/>
</dbReference>
<feature type="compositionally biased region" description="Basic and acidic residues" evidence="1">
    <location>
        <begin position="465"/>
        <end position="479"/>
    </location>
</feature>